<feature type="non-terminal residue" evidence="1">
    <location>
        <position position="289"/>
    </location>
</feature>
<sequence length="289" mass="29144">MARDPATASRLAARTLLRGPTVAASSDDLSFDTLAVDGGPRRLAGLDVTVAGLRAATRDDVAILAGRAHARDCSMDLLDGTICGRSEERALLPVEPVRADRWSGHLTACQQSQQCCKYGLRIRDNLRAAEIPAAFAVLDSCRTAASGDGAVRTDVSIPLTMLAGSTLAVVCAVGTRGGSAWAAPLLRGLLRAGLPLGTALAEVNQAIAADPAGVGRLALFGDAGLVPVPGGTPARLAASGDGVVEIPAGAAATLVDGTGLLPAQPGGPVLVTRADATTSWALTEVCGRS</sequence>
<comment type="caution">
    <text evidence="1">The sequence shown here is derived from an EMBL/GenBank/DDBJ whole genome shotgun (WGS) entry which is preliminary data.</text>
</comment>
<keyword evidence="2" id="KW-1185">Reference proteome</keyword>
<evidence type="ECO:0000313" key="1">
    <source>
        <dbReference type="EMBL" id="MBM0278954.1"/>
    </source>
</evidence>
<proteinExistence type="predicted"/>
<dbReference type="RefSeq" id="WP_203151280.1">
    <property type="nucleotide sequence ID" value="NZ_JAEVHL010000221.1"/>
</dbReference>
<accession>A0ABS1YP90</accession>
<reference evidence="1 2" key="1">
    <citation type="submission" date="2021-01" db="EMBL/GenBank/DDBJ databases">
        <title>Draft genome sequence of Micromonospora sp. strain STR1s_6.</title>
        <authorList>
            <person name="Karlyshev A."/>
            <person name="Jawad R."/>
        </authorList>
    </citation>
    <scope>NUCLEOTIDE SEQUENCE [LARGE SCALE GENOMIC DNA]</scope>
    <source>
        <strain evidence="1 2">STR1S-6</strain>
    </source>
</reference>
<dbReference type="Proteomes" id="UP000622245">
    <property type="component" value="Unassembled WGS sequence"/>
</dbReference>
<dbReference type="EMBL" id="JAEVHL010000221">
    <property type="protein sequence ID" value="MBM0278954.1"/>
    <property type="molecule type" value="Genomic_DNA"/>
</dbReference>
<evidence type="ECO:0000313" key="2">
    <source>
        <dbReference type="Proteomes" id="UP000622245"/>
    </source>
</evidence>
<name>A0ABS1YP90_9ACTN</name>
<gene>
    <name evidence="1" type="ORF">JM949_28575</name>
</gene>
<organism evidence="1 2">
    <name type="scientific">Micromonospora tarensis</name>
    <dbReference type="NCBI Taxonomy" id="2806100"/>
    <lineage>
        <taxon>Bacteria</taxon>
        <taxon>Bacillati</taxon>
        <taxon>Actinomycetota</taxon>
        <taxon>Actinomycetes</taxon>
        <taxon>Micromonosporales</taxon>
        <taxon>Micromonosporaceae</taxon>
        <taxon>Micromonospora</taxon>
    </lineage>
</organism>
<protein>
    <submittedName>
        <fullName evidence="1">Uncharacterized protein</fullName>
    </submittedName>
</protein>